<evidence type="ECO:0000313" key="2">
    <source>
        <dbReference type="EMBL" id="KRX13880.1"/>
    </source>
</evidence>
<comment type="caution">
    <text evidence="2">The sequence shown here is derived from an EMBL/GenBank/DDBJ whole genome shotgun (WGS) entry which is preliminary data.</text>
</comment>
<name>A0A0V0RHZ5_9BILA</name>
<dbReference type="Proteomes" id="UP000054630">
    <property type="component" value="Unassembled WGS sequence"/>
</dbReference>
<dbReference type="STRING" id="6336.A0A0V0RHZ5"/>
<dbReference type="AlphaFoldDB" id="A0A0V0RHZ5"/>
<dbReference type="OrthoDB" id="5917491at2759"/>
<sequence>MYYFLLLLLITGVNASGSHRNFLDAEYAWLLQNNKAMIEPNARVGDIPERVIVLEPRVVPENVVPAPPREFQNRAEVETVTHRPDGDFTDAEYKWLLENGKLITEDQVRDNMDIPDSILIRPRRNISEDVIPVPPSRYQQREKKMYYFLLLLLITAKDSIGTDRNYTDAEYVWLLKNKKAMLKINAEDVDIPESVILLDPRQVPSNVVPIPPKEFQKKAETETVTHRPDGDFTDAEYKWLLQNKKLMLEDQVRDDMDIPCSILIRPRRNISEDVIPVPPARYQQRVK</sequence>
<protein>
    <submittedName>
        <fullName evidence="2">Uncharacterized protein</fullName>
    </submittedName>
</protein>
<evidence type="ECO:0000256" key="1">
    <source>
        <dbReference type="SAM" id="SignalP"/>
    </source>
</evidence>
<feature type="signal peptide" evidence="1">
    <location>
        <begin position="1"/>
        <end position="15"/>
    </location>
</feature>
<proteinExistence type="predicted"/>
<reference evidence="2 3" key="1">
    <citation type="submission" date="2015-01" db="EMBL/GenBank/DDBJ databases">
        <title>Evolution of Trichinella species and genotypes.</title>
        <authorList>
            <person name="Korhonen P.K."/>
            <person name="Edoardo P."/>
            <person name="Giuseppe L.R."/>
            <person name="Gasser R.B."/>
        </authorList>
    </citation>
    <scope>NUCLEOTIDE SEQUENCE [LARGE SCALE GENOMIC DNA]</scope>
    <source>
        <strain evidence="2">ISS37</strain>
    </source>
</reference>
<dbReference type="EMBL" id="JYDL01000180">
    <property type="protein sequence ID" value="KRX13880.1"/>
    <property type="molecule type" value="Genomic_DNA"/>
</dbReference>
<feature type="chain" id="PRO_5012204357" evidence="1">
    <location>
        <begin position="16"/>
        <end position="287"/>
    </location>
</feature>
<accession>A0A0V0RHZ5</accession>
<keyword evidence="3" id="KW-1185">Reference proteome</keyword>
<gene>
    <name evidence="2" type="ORF">T07_9638</name>
</gene>
<organism evidence="2 3">
    <name type="scientific">Trichinella nelsoni</name>
    <dbReference type="NCBI Taxonomy" id="6336"/>
    <lineage>
        <taxon>Eukaryota</taxon>
        <taxon>Metazoa</taxon>
        <taxon>Ecdysozoa</taxon>
        <taxon>Nematoda</taxon>
        <taxon>Enoplea</taxon>
        <taxon>Dorylaimia</taxon>
        <taxon>Trichinellida</taxon>
        <taxon>Trichinellidae</taxon>
        <taxon>Trichinella</taxon>
    </lineage>
</organism>
<keyword evidence="1" id="KW-0732">Signal</keyword>
<evidence type="ECO:0000313" key="3">
    <source>
        <dbReference type="Proteomes" id="UP000054630"/>
    </source>
</evidence>